<keyword evidence="4" id="KW-1185">Reference proteome</keyword>
<feature type="region of interest" description="Disordered" evidence="1">
    <location>
        <begin position="1"/>
        <end position="24"/>
    </location>
</feature>
<dbReference type="InterPro" id="IPR055768">
    <property type="entry name" value="DUF7344"/>
</dbReference>
<evidence type="ECO:0000313" key="3">
    <source>
        <dbReference type="EMBL" id="RQG97603.1"/>
    </source>
</evidence>
<reference evidence="3 4" key="1">
    <citation type="submission" date="2018-10" db="EMBL/GenBank/DDBJ databases">
        <title>Natrarchaeobius chitinivorans gen. nov., sp. nov., and Natrarchaeobius haloalkaliphilus sp. nov., alkaliphilic, chitin-utilizing haloarchaea from hypersaline alkaline lakes.</title>
        <authorList>
            <person name="Sorokin D.Y."/>
            <person name="Elcheninov A.G."/>
            <person name="Kostrikina N.A."/>
            <person name="Bale N.J."/>
            <person name="Sinninghe Damste J.S."/>
            <person name="Khijniak T.V."/>
            <person name="Kublanov I.V."/>
            <person name="Toshchakov S.V."/>
        </authorList>
    </citation>
    <scope>NUCLEOTIDE SEQUENCE [LARGE SCALE GENOMIC DNA]</scope>
    <source>
        <strain evidence="3 4">AArcht7</strain>
    </source>
</reference>
<evidence type="ECO:0000256" key="1">
    <source>
        <dbReference type="SAM" id="MobiDB-lite"/>
    </source>
</evidence>
<gene>
    <name evidence="3" type="ORF">EA472_18870</name>
</gene>
<dbReference type="Gene3D" id="1.10.10.10">
    <property type="entry name" value="Winged helix-like DNA-binding domain superfamily/Winged helix DNA-binding domain"/>
    <property type="match status" value="1"/>
</dbReference>
<proteinExistence type="predicted"/>
<name>A0A3N6M2H2_NATCH</name>
<dbReference type="OrthoDB" id="194397at2157"/>
<feature type="domain" description="DUF7344" evidence="2">
    <location>
        <begin position="129"/>
        <end position="201"/>
    </location>
</feature>
<dbReference type="AlphaFoldDB" id="A0A3N6M2H2"/>
<dbReference type="Proteomes" id="UP000281431">
    <property type="component" value="Unassembled WGS sequence"/>
</dbReference>
<dbReference type="EMBL" id="REFZ01000018">
    <property type="protein sequence ID" value="RQG97603.1"/>
    <property type="molecule type" value="Genomic_DNA"/>
</dbReference>
<evidence type="ECO:0000259" key="2">
    <source>
        <dbReference type="Pfam" id="PF24035"/>
    </source>
</evidence>
<accession>A0A3N6M2H2</accession>
<dbReference type="InterPro" id="IPR036388">
    <property type="entry name" value="WH-like_DNA-bd_sf"/>
</dbReference>
<sequence>MTNTDIDSVPSHPLEVTGSSGSLGSVLSCPRRRALLRIVGEHSPAGIELDELAHKLRRTREESTETDPEMDRHDTLVALHHRDVPALADAGLLSRTDDDSIVAADHRLFDEGNALLSADLSDDVEALLDALDHPRRRAVLSVLNRRHRPLSTRAVARESDSDVHPAPSGRVDDVLISLVHVHLPALVDAGLLAYDHESSRVGYEGYPAPCDDSDDEFELERTPVCDAAEVELLTHHS</sequence>
<comment type="caution">
    <text evidence="3">The sequence shown here is derived from an EMBL/GenBank/DDBJ whole genome shotgun (WGS) entry which is preliminary data.</text>
</comment>
<protein>
    <recommendedName>
        <fullName evidence="2">DUF7344 domain-containing protein</fullName>
    </recommendedName>
</protein>
<feature type="domain" description="DUF7344" evidence="2">
    <location>
        <begin position="26"/>
        <end position="102"/>
    </location>
</feature>
<dbReference type="Pfam" id="PF24035">
    <property type="entry name" value="DUF7344"/>
    <property type="match status" value="2"/>
</dbReference>
<organism evidence="3 4">
    <name type="scientific">Natrarchaeobius chitinivorans</name>
    <dbReference type="NCBI Taxonomy" id="1679083"/>
    <lineage>
        <taxon>Archaea</taxon>
        <taxon>Methanobacteriati</taxon>
        <taxon>Methanobacteriota</taxon>
        <taxon>Stenosarchaea group</taxon>
        <taxon>Halobacteria</taxon>
        <taxon>Halobacteriales</taxon>
        <taxon>Natrialbaceae</taxon>
        <taxon>Natrarchaeobius</taxon>
    </lineage>
</organism>
<evidence type="ECO:0000313" key="4">
    <source>
        <dbReference type="Proteomes" id="UP000281431"/>
    </source>
</evidence>